<dbReference type="Proteomes" id="UP000177528">
    <property type="component" value="Unassembled WGS sequence"/>
</dbReference>
<proteinExistence type="predicted"/>
<dbReference type="InterPro" id="IPR001173">
    <property type="entry name" value="Glyco_trans_2-like"/>
</dbReference>
<dbReference type="PANTHER" id="PTHR36851:SF1">
    <property type="entry name" value="GLYCO_TRANS_2-LIKE DOMAIN-CONTAINING PROTEIN"/>
    <property type="match status" value="1"/>
</dbReference>
<comment type="caution">
    <text evidence="3">The sequence shown here is derived from an EMBL/GenBank/DDBJ whole genome shotgun (WGS) entry which is preliminary data.</text>
</comment>
<keyword evidence="1" id="KW-1133">Transmembrane helix</keyword>
<evidence type="ECO:0000256" key="1">
    <source>
        <dbReference type="SAM" id="Phobius"/>
    </source>
</evidence>
<keyword evidence="1" id="KW-0812">Transmembrane</keyword>
<keyword evidence="1" id="KW-0472">Membrane</keyword>
<dbReference type="SUPFAM" id="SSF53448">
    <property type="entry name" value="Nucleotide-diphospho-sugar transferases"/>
    <property type="match status" value="1"/>
</dbReference>
<feature type="transmembrane region" description="Helical" evidence="1">
    <location>
        <begin position="22"/>
        <end position="45"/>
    </location>
</feature>
<evidence type="ECO:0000313" key="3">
    <source>
        <dbReference type="EMBL" id="OGY33922.1"/>
    </source>
</evidence>
<gene>
    <name evidence="3" type="ORF">A3D99_01670</name>
</gene>
<organism evidence="3 4">
    <name type="scientific">Candidatus Andersenbacteria bacterium RIFCSPHIGHO2_12_FULL_45_11</name>
    <dbReference type="NCBI Taxonomy" id="1797281"/>
    <lineage>
        <taxon>Bacteria</taxon>
        <taxon>Candidatus Anderseniibacteriota</taxon>
    </lineage>
</organism>
<feature type="transmembrane region" description="Helical" evidence="1">
    <location>
        <begin position="424"/>
        <end position="444"/>
    </location>
</feature>
<dbReference type="Pfam" id="PF13632">
    <property type="entry name" value="Glyco_trans_2_3"/>
    <property type="match status" value="1"/>
</dbReference>
<dbReference type="InterPro" id="IPR029044">
    <property type="entry name" value="Nucleotide-diphossugar_trans"/>
</dbReference>
<protein>
    <recommendedName>
        <fullName evidence="2">Glycosyltransferase 2-like domain-containing protein</fullName>
    </recommendedName>
</protein>
<dbReference type="Gene3D" id="3.90.550.10">
    <property type="entry name" value="Spore Coat Polysaccharide Biosynthesis Protein SpsA, Chain A"/>
    <property type="match status" value="1"/>
</dbReference>
<dbReference type="EMBL" id="MHHR01000025">
    <property type="protein sequence ID" value="OGY33922.1"/>
    <property type="molecule type" value="Genomic_DNA"/>
</dbReference>
<feature type="transmembrane region" description="Helical" evidence="1">
    <location>
        <begin position="456"/>
        <end position="479"/>
    </location>
</feature>
<reference evidence="3 4" key="1">
    <citation type="journal article" date="2016" name="Nat. Commun.">
        <title>Thousands of microbial genomes shed light on interconnected biogeochemical processes in an aquifer system.</title>
        <authorList>
            <person name="Anantharaman K."/>
            <person name="Brown C.T."/>
            <person name="Hug L.A."/>
            <person name="Sharon I."/>
            <person name="Castelle C.J."/>
            <person name="Probst A.J."/>
            <person name="Thomas B.C."/>
            <person name="Singh A."/>
            <person name="Wilkins M.J."/>
            <person name="Karaoz U."/>
            <person name="Brodie E.L."/>
            <person name="Williams K.H."/>
            <person name="Hubbard S.S."/>
            <person name="Banfield J.F."/>
        </authorList>
    </citation>
    <scope>NUCLEOTIDE SEQUENCE [LARGE SCALE GENOMIC DNA]</scope>
</reference>
<name>A0A1G1X1N0_9BACT</name>
<dbReference type="PANTHER" id="PTHR36851">
    <property type="entry name" value="UNNAMED PRODUCT"/>
    <property type="match status" value="1"/>
</dbReference>
<feature type="domain" description="Glycosyltransferase 2-like" evidence="2">
    <location>
        <begin position="207"/>
        <end position="432"/>
    </location>
</feature>
<feature type="transmembrane region" description="Helical" evidence="1">
    <location>
        <begin position="51"/>
        <end position="68"/>
    </location>
</feature>
<evidence type="ECO:0000313" key="4">
    <source>
        <dbReference type="Proteomes" id="UP000177528"/>
    </source>
</evidence>
<dbReference type="AlphaFoldDB" id="A0A1G1X1N0"/>
<feature type="transmembrane region" description="Helical" evidence="1">
    <location>
        <begin position="385"/>
        <end position="404"/>
    </location>
</feature>
<accession>A0A1G1X1N0</accession>
<evidence type="ECO:0000259" key="2">
    <source>
        <dbReference type="Pfam" id="PF13632"/>
    </source>
</evidence>
<sequence>MITLEINPEAIRRRIWEIIPGLLSWSSLVILTILALTASFWIAIFVIAYDVYILIRIVYMSVHLLYAYRRLKEYRTVNWIQKLNEEKSEINWNSVHHIIVIPTYDESIHVLRTSIASLAAADYPKERMHVVIGFEERAGEAAKNRAKKLSKEFTSLFGTFLTAFHPDGIPGEKRVKSANATWAIQRIEEVLESKKIPEDMVLVSNFDSDTVAPPEYFSYLTYVFSMTPDRYRASYQPIPVYNNNLWDAPSFSRVVAMGSTFWQMIESTRPERLVTFSSHSMTLKVLKDVGYWHRNVISEDSRIFWQCLLKYNGNYRAIPLYTTVSMDAALAPTWWQTLKNQYKQKRRWAWGIENFPYLVEGFIQNKKIPLQTKATYLFRTLEGHYSWATAPIIVAVLGWLPVLFGDSSFHQTFLSYSLPFITRTLMTIAMSGLVISATLTILLLPKRPGHYSPFRYALIIVQWALVPIIATVLSAFPALDSETRLMLGRDLNFNVMQKSRKHVTAHGVEVV</sequence>